<dbReference type="EMBL" id="LXJZ01000220">
    <property type="protein sequence ID" value="OAJ53071.1"/>
    <property type="molecule type" value="Genomic_DNA"/>
</dbReference>
<gene>
    <name evidence="2" type="ORF">A6V36_11940</name>
    <name evidence="3" type="ORF">A6V37_06005</name>
</gene>
<keyword evidence="1" id="KW-0472">Membrane</keyword>
<reference evidence="4 5" key="1">
    <citation type="submission" date="2016-04" db="EMBL/GenBank/DDBJ databases">
        <title>Reclassification of Paraburkholderia panaciterrae (Farh et al. 2015) Dobritsa &amp; Samadpour 2016 as a later homotypic synonym of Paraburkholderia ginsengiterrae (Farh et al. 2015) Dobritsa &amp; Samadpour 2016.</title>
        <authorList>
            <person name="Dobritsa A.P."/>
            <person name="Kutumbaka K."/>
            <person name="Samadpour M."/>
        </authorList>
    </citation>
    <scope>NUCLEOTIDE SEQUENCE [LARGE SCALE GENOMIC DNA]</scope>
    <source>
        <strain evidence="3 5">DCY85</strain>
        <strain evidence="2 4">DCY85-1</strain>
    </source>
</reference>
<feature type="transmembrane region" description="Helical" evidence="1">
    <location>
        <begin position="73"/>
        <end position="94"/>
    </location>
</feature>
<evidence type="ECO:0000313" key="2">
    <source>
        <dbReference type="EMBL" id="OAJ53071.1"/>
    </source>
</evidence>
<name>A0A1A9N2K3_9BURK</name>
<dbReference type="Proteomes" id="UP000077961">
    <property type="component" value="Unassembled WGS sequence"/>
</dbReference>
<dbReference type="Proteomes" id="UP000078116">
    <property type="component" value="Unassembled WGS sequence"/>
</dbReference>
<keyword evidence="1" id="KW-0812">Transmembrane</keyword>
<feature type="transmembrane region" description="Helical" evidence="1">
    <location>
        <begin position="44"/>
        <end position="67"/>
    </location>
</feature>
<keyword evidence="4" id="KW-1185">Reference proteome</keyword>
<evidence type="ECO:0000313" key="4">
    <source>
        <dbReference type="Proteomes" id="UP000077961"/>
    </source>
</evidence>
<evidence type="ECO:0000313" key="3">
    <source>
        <dbReference type="EMBL" id="OAJ55769.1"/>
    </source>
</evidence>
<protein>
    <submittedName>
        <fullName evidence="3">Uncharacterized protein</fullName>
    </submittedName>
</protein>
<dbReference type="RefSeq" id="WP_064271546.1">
    <property type="nucleotide sequence ID" value="NZ_LXJZ01000220.1"/>
</dbReference>
<keyword evidence="1" id="KW-1133">Transmembrane helix</keyword>
<organism evidence="3 5">
    <name type="scientific">Paraburkholderia ginsengiterrae</name>
    <dbReference type="NCBI Taxonomy" id="1462993"/>
    <lineage>
        <taxon>Bacteria</taxon>
        <taxon>Pseudomonadati</taxon>
        <taxon>Pseudomonadota</taxon>
        <taxon>Betaproteobacteria</taxon>
        <taxon>Burkholderiales</taxon>
        <taxon>Burkholderiaceae</taxon>
        <taxon>Paraburkholderia</taxon>
    </lineage>
</organism>
<evidence type="ECO:0000313" key="5">
    <source>
        <dbReference type="Proteomes" id="UP000078116"/>
    </source>
</evidence>
<dbReference type="AlphaFoldDB" id="A0A1A9N2K3"/>
<accession>A0A1A9N2K3</accession>
<dbReference type="STRING" id="1462993.A6V36_11940"/>
<evidence type="ECO:0000256" key="1">
    <source>
        <dbReference type="SAM" id="Phobius"/>
    </source>
</evidence>
<proteinExistence type="predicted"/>
<dbReference type="EMBL" id="LXKA01000338">
    <property type="protein sequence ID" value="OAJ55769.1"/>
    <property type="molecule type" value="Genomic_DNA"/>
</dbReference>
<comment type="caution">
    <text evidence="3">The sequence shown here is derived from an EMBL/GenBank/DDBJ whole genome shotgun (WGS) entry which is preliminary data.</text>
</comment>
<sequence>MSRDVYRWSTSTTIAPQGLYPRTFETDPWGPYCGFAPSAGGVRIILSLVGLSGFFTGMLSGLVALAAPEAAAGGGLIIGVSGCGALACACAITAETVEMANTKTVLVHTSA</sequence>